<reference evidence="1" key="1">
    <citation type="submission" date="2022-06" db="EMBL/GenBank/DDBJ databases">
        <title>Complete genome sequences of two strains of the flax pathogen Septoria linicola.</title>
        <authorList>
            <person name="Lapalu N."/>
            <person name="Simon A."/>
            <person name="Demenou B."/>
            <person name="Paumier D."/>
            <person name="Guillot M.-P."/>
            <person name="Gout L."/>
            <person name="Valade R."/>
        </authorList>
    </citation>
    <scope>NUCLEOTIDE SEQUENCE</scope>
    <source>
        <strain evidence="1">SE15195</strain>
    </source>
</reference>
<dbReference type="Proteomes" id="UP001056384">
    <property type="component" value="Chromosome 3"/>
</dbReference>
<evidence type="ECO:0000313" key="2">
    <source>
        <dbReference type="Proteomes" id="UP001056384"/>
    </source>
</evidence>
<keyword evidence="2" id="KW-1185">Reference proteome</keyword>
<sequence>METNTKKFEHGNGSKACSAAQRVFYTPELLKAVLSQLETEEFFKVQASHPHFMSVAMQFPALRSKFFLEENPAAIGQAFKINPVFIKIIKTAGWSYDSERTKIRISPVDHNGYVRYWSSRVDEAQRLLAMLPPTTVLWQPPANIGGVPCHQGREFSELQWEDNMASARVTYNLVDKTLRAGVEAFLRAHHATPIPERRSF</sequence>
<dbReference type="AlphaFoldDB" id="A0A9Q9EH76"/>
<protein>
    <submittedName>
        <fullName evidence="1">Uncharacterized protein</fullName>
    </submittedName>
</protein>
<gene>
    <name evidence="1" type="ORF">Slin15195_G040490</name>
</gene>
<accession>A0A9Q9EH76</accession>
<organism evidence="1 2">
    <name type="scientific">Septoria linicola</name>
    <dbReference type="NCBI Taxonomy" id="215465"/>
    <lineage>
        <taxon>Eukaryota</taxon>
        <taxon>Fungi</taxon>
        <taxon>Dikarya</taxon>
        <taxon>Ascomycota</taxon>
        <taxon>Pezizomycotina</taxon>
        <taxon>Dothideomycetes</taxon>
        <taxon>Dothideomycetidae</taxon>
        <taxon>Mycosphaerellales</taxon>
        <taxon>Mycosphaerellaceae</taxon>
        <taxon>Septoria</taxon>
    </lineage>
</organism>
<proteinExistence type="predicted"/>
<name>A0A9Q9EH76_9PEZI</name>
<dbReference type="EMBL" id="CP099420">
    <property type="protein sequence ID" value="USW50730.1"/>
    <property type="molecule type" value="Genomic_DNA"/>
</dbReference>
<evidence type="ECO:0000313" key="1">
    <source>
        <dbReference type="EMBL" id="USW50730.1"/>
    </source>
</evidence>